<proteinExistence type="predicted"/>
<feature type="domain" description="PIN" evidence="2">
    <location>
        <begin position="305"/>
        <end position="451"/>
    </location>
</feature>
<reference evidence="4" key="2">
    <citation type="journal article" date="2011" name="Proc. Natl. Acad. Sci. U.S.A.">
        <title>Obligate biotrophy features unraveled by the genomic analysis of rust fungi.</title>
        <authorList>
            <person name="Duplessis S."/>
            <person name="Cuomo C.A."/>
            <person name="Lin Y.-C."/>
            <person name="Aerts A."/>
            <person name="Tisserant E."/>
            <person name="Veneault-Fourrey C."/>
            <person name="Joly D.L."/>
            <person name="Hacquard S."/>
            <person name="Amselem J."/>
            <person name="Cantarel B.L."/>
            <person name="Chiu R."/>
            <person name="Coutinho P.M."/>
            <person name="Feau N."/>
            <person name="Field M."/>
            <person name="Frey P."/>
            <person name="Gelhaye E."/>
            <person name="Goldberg J."/>
            <person name="Grabherr M.G."/>
            <person name="Kodira C.D."/>
            <person name="Kohler A."/>
            <person name="Kuees U."/>
            <person name="Lindquist E.A."/>
            <person name="Lucas S.M."/>
            <person name="Mago R."/>
            <person name="Mauceli E."/>
            <person name="Morin E."/>
            <person name="Murat C."/>
            <person name="Pangilinan J.L."/>
            <person name="Park R."/>
            <person name="Pearson M."/>
            <person name="Quesneville H."/>
            <person name="Rouhier N."/>
            <person name="Sakthikumar S."/>
            <person name="Salamov A.A."/>
            <person name="Schmutz J."/>
            <person name="Selles B."/>
            <person name="Shapiro H."/>
            <person name="Tanguay P."/>
            <person name="Tuskan G.A."/>
            <person name="Henrissat B."/>
            <person name="Van de Peer Y."/>
            <person name="Rouze P."/>
            <person name="Ellis J.G."/>
            <person name="Dodds P.N."/>
            <person name="Schein J.E."/>
            <person name="Zhong S."/>
            <person name="Hamelin R.C."/>
            <person name="Grigoriev I.V."/>
            <person name="Szabo L.J."/>
            <person name="Martin F."/>
        </authorList>
    </citation>
    <scope>NUCLEOTIDE SEQUENCE [LARGE SCALE GENOMIC DNA]</scope>
    <source>
        <strain evidence="4">CRL 75-36-700-3 / race SCCL</strain>
    </source>
</reference>
<feature type="region of interest" description="Disordered" evidence="1">
    <location>
        <begin position="191"/>
        <end position="288"/>
    </location>
</feature>
<feature type="compositionally biased region" description="Polar residues" evidence="1">
    <location>
        <begin position="89"/>
        <end position="111"/>
    </location>
</feature>
<dbReference type="PANTHER" id="PTHR16161:SF0">
    <property type="entry name" value="TRANSCRIPTIONAL PROTEIN SWT1"/>
    <property type="match status" value="1"/>
</dbReference>
<dbReference type="KEGG" id="pgr:PGTG_09784"/>
<feature type="compositionally biased region" description="Polar residues" evidence="1">
    <location>
        <begin position="478"/>
        <end position="489"/>
    </location>
</feature>
<feature type="compositionally biased region" description="Low complexity" evidence="1">
    <location>
        <begin position="37"/>
        <end position="62"/>
    </location>
</feature>
<sequence length="856" mass="95467">MDALQRSAAELEQQIGHRFHEVPSLQEDERFVRLDHTSSPSTSIPTSRRGTRARSASRPPRAANDEDPQSSTEDNPSRPTRSPSRRTTLDQNSTDSAPPTGTQKILVTIVNTEKDLSRSAPSEKTLDTQTEPQPEHKKNYHQHIDLNHLHRLHPGIPSPTLLTLSIIRIFVITKPSLESLTNFITADKSQLNKRGSQHSGNRYQMTGSRNPWNPNQPLNNNPPSTSSQPFTRHPSRPIAKLPQRATLQSDNRFAVLGTPPINQDELRVPRQSNSRMPKLPTKPPGLRRQQNYPLVINDEGYQIDIVLDTNIQLAYQHFLRALIPLLGSNRRLLVPAAVLNELDLQKSCQHLVEVFKAGRCSSQQTMGSLARQVTNWLLDLVKLGSSRVVLQKLEEESEEDRRDKDPDTRILTYANNLHLRAKTNHPGTVIALLSNDNMLRLRAQSEGVCSVAMADFRHSPRQLVGYIRKIVPDPRNPAISTPSNPSPLNCSHPPEAITPKRNSTIKTSQPSSNSCVLPGHDGQFTFTSLLPSTSQQPSGSANRSNQITSEPHLPSGQGRQLIFTSLLPSSSQSSPVGPDQELIRLKSLLQRARPCRSCKSVIETTPPVSPDQIHHYCPMCCEVICKGCMNVTGCDWSCSGPFHGQDCPTIKCCATGRASIWIELLGQLDSCFLMNQYKISFKHGPKITHLYGDEALVEYMNAANGLLIASGDDDERLGYLGSILISSTLIDVLSQTFLCSPLLSWHFRAELFLSTISVVQGILQKLDQPWKILNSEFVKSSTTGISPLDHRQHKIIWNKISEKDHRPNSTETKLEKLQDSFPGLMADVEEILHNRRKPMINQITIIRPSIDPSLHG</sequence>
<dbReference type="HOGENOM" id="CLU_333732_0_0_1"/>
<dbReference type="GO" id="GO:0005634">
    <property type="term" value="C:nucleus"/>
    <property type="evidence" value="ECO:0000318"/>
    <property type="project" value="GO_Central"/>
</dbReference>
<feature type="compositionally biased region" description="Polar residues" evidence="1">
    <location>
        <begin position="500"/>
        <end position="515"/>
    </location>
</feature>
<dbReference type="EMBL" id="DS178284">
    <property type="protein sequence ID" value="EFP82816.2"/>
    <property type="molecule type" value="Genomic_DNA"/>
</dbReference>
<dbReference type="OrthoDB" id="2017974at2759"/>
<accession>E3KEU1</accession>
<feature type="region of interest" description="Disordered" evidence="1">
    <location>
        <begin position="1"/>
        <end position="137"/>
    </location>
</feature>
<dbReference type="PANTHER" id="PTHR16161">
    <property type="entry name" value="TRANSCRIPTIONAL PROTEIN SWT1"/>
    <property type="match status" value="1"/>
</dbReference>
<feature type="compositionally biased region" description="Polar residues" evidence="1">
    <location>
        <begin position="524"/>
        <end position="549"/>
    </location>
</feature>
<gene>
    <name evidence="3" type="ORF">PGTG_09784</name>
</gene>
<keyword evidence="4" id="KW-1185">Reference proteome</keyword>
<reference key="1">
    <citation type="submission" date="2007-01" db="EMBL/GenBank/DDBJ databases">
        <title>The Genome Sequence of Puccinia graminis f. sp. tritici Strain CRL 75-36-700-3.</title>
        <authorList>
            <consortium name="The Broad Institute Genome Sequencing Platform"/>
            <person name="Birren B."/>
            <person name="Lander E."/>
            <person name="Galagan J."/>
            <person name="Nusbaum C."/>
            <person name="Devon K."/>
            <person name="Cuomo C."/>
            <person name="Jaffe D."/>
            <person name="Butler J."/>
            <person name="Alvarez P."/>
            <person name="Gnerre S."/>
            <person name="Grabherr M."/>
            <person name="Mauceli E."/>
            <person name="Brockman W."/>
            <person name="Young S."/>
            <person name="LaButti K."/>
            <person name="Sykes S."/>
            <person name="DeCaprio D."/>
            <person name="Crawford M."/>
            <person name="Koehrsen M."/>
            <person name="Engels R."/>
            <person name="Montgomery P."/>
            <person name="Pearson M."/>
            <person name="Howarth C."/>
            <person name="Larson L."/>
            <person name="White J."/>
            <person name="Zeng Q."/>
            <person name="Kodira C."/>
            <person name="Yandava C."/>
            <person name="Alvarado L."/>
            <person name="O'Leary S."/>
            <person name="Szabo L."/>
            <person name="Dean R."/>
            <person name="Schein J."/>
        </authorList>
    </citation>
    <scope>NUCLEOTIDE SEQUENCE</scope>
    <source>
        <strain>CRL 75-36-700-3</strain>
    </source>
</reference>
<dbReference type="InterPro" id="IPR002716">
    <property type="entry name" value="PIN_dom"/>
</dbReference>
<feature type="compositionally biased region" description="Basic and acidic residues" evidence="1">
    <location>
        <begin position="27"/>
        <end position="36"/>
    </location>
</feature>
<feature type="compositionally biased region" description="Polar residues" evidence="1">
    <location>
        <begin position="119"/>
        <end position="132"/>
    </location>
</feature>
<dbReference type="Gene3D" id="3.40.50.1010">
    <property type="entry name" value="5'-nuclease"/>
    <property type="match status" value="1"/>
</dbReference>
<organism evidence="3 4">
    <name type="scientific">Puccinia graminis f. sp. tritici (strain CRL 75-36-700-3 / race SCCL)</name>
    <name type="common">Black stem rust fungus</name>
    <dbReference type="NCBI Taxonomy" id="418459"/>
    <lineage>
        <taxon>Eukaryota</taxon>
        <taxon>Fungi</taxon>
        <taxon>Dikarya</taxon>
        <taxon>Basidiomycota</taxon>
        <taxon>Pucciniomycotina</taxon>
        <taxon>Pucciniomycetes</taxon>
        <taxon>Pucciniales</taxon>
        <taxon>Pucciniaceae</taxon>
        <taxon>Puccinia</taxon>
    </lineage>
</organism>
<dbReference type="AlphaFoldDB" id="E3KEU1"/>
<feature type="region of interest" description="Disordered" evidence="1">
    <location>
        <begin position="473"/>
        <end position="555"/>
    </location>
</feature>
<dbReference type="InParanoid" id="E3KEU1"/>
<dbReference type="InterPro" id="IPR052626">
    <property type="entry name" value="SWT1_Regulator"/>
</dbReference>
<evidence type="ECO:0000256" key="1">
    <source>
        <dbReference type="SAM" id="MobiDB-lite"/>
    </source>
</evidence>
<feature type="compositionally biased region" description="Low complexity" evidence="1">
    <location>
        <begin position="210"/>
        <end position="229"/>
    </location>
</feature>
<dbReference type="Pfam" id="PF13638">
    <property type="entry name" value="PIN_4"/>
    <property type="match status" value="1"/>
</dbReference>
<evidence type="ECO:0000259" key="2">
    <source>
        <dbReference type="Pfam" id="PF13638"/>
    </source>
</evidence>
<dbReference type="VEuPathDB" id="FungiDB:PGTG_09784"/>
<evidence type="ECO:0000313" key="4">
    <source>
        <dbReference type="Proteomes" id="UP000008783"/>
    </source>
</evidence>
<protein>
    <recommendedName>
        <fullName evidence="2">PIN domain-containing protein</fullName>
    </recommendedName>
</protein>
<dbReference type="RefSeq" id="XP_003327235.2">
    <property type="nucleotide sequence ID" value="XM_003327187.2"/>
</dbReference>
<dbReference type="Proteomes" id="UP000008783">
    <property type="component" value="Unassembled WGS sequence"/>
</dbReference>
<feature type="compositionally biased region" description="Low complexity" evidence="1">
    <location>
        <begin position="77"/>
        <end position="86"/>
    </location>
</feature>
<name>E3KEU1_PUCGT</name>
<feature type="compositionally biased region" description="Polar residues" evidence="1">
    <location>
        <begin position="191"/>
        <end position="209"/>
    </location>
</feature>
<evidence type="ECO:0000313" key="3">
    <source>
        <dbReference type="EMBL" id="EFP82816.2"/>
    </source>
</evidence>
<dbReference type="GeneID" id="10544531"/>